<dbReference type="Proteomes" id="UP000183794">
    <property type="component" value="Unassembled WGS sequence"/>
</dbReference>
<evidence type="ECO:0000256" key="1">
    <source>
        <dbReference type="ARBA" id="ARBA00008512"/>
    </source>
</evidence>
<dbReference type="RefSeq" id="WP_075496807.1">
    <property type="nucleotide sequence ID" value="NZ_CAWRBC010000115.1"/>
</dbReference>
<evidence type="ECO:0000259" key="4">
    <source>
        <dbReference type="Pfam" id="PF17882"/>
    </source>
</evidence>
<feature type="domain" description="OAA-family lectin sugar binding" evidence="4">
    <location>
        <begin position="3"/>
        <end position="65"/>
    </location>
</feature>
<evidence type="ECO:0000256" key="2">
    <source>
        <dbReference type="ARBA" id="ARBA00022734"/>
    </source>
</evidence>
<keyword evidence="3" id="KW-0677">Repeat</keyword>
<dbReference type="EMBL" id="FPLD01000131">
    <property type="protein sequence ID" value="SGZ17972.1"/>
    <property type="molecule type" value="Genomic_DNA"/>
</dbReference>
<feature type="domain" description="OAA-family lectin sugar binding" evidence="4">
    <location>
        <begin position="69"/>
        <end position="132"/>
    </location>
</feature>
<dbReference type="AlphaFoldDB" id="A0A1L0C975"/>
<dbReference type="InterPro" id="IPR053726">
    <property type="entry name" value="Bacterial_Lectin_Domain_sf"/>
</dbReference>
<keyword evidence="2" id="KW-0430">Lectin</keyword>
<dbReference type="Pfam" id="PF17882">
    <property type="entry name" value="SBD"/>
    <property type="match status" value="4"/>
</dbReference>
<dbReference type="Gene3D" id="2.40.128.450">
    <property type="match status" value="2"/>
</dbReference>
<evidence type="ECO:0000256" key="3">
    <source>
        <dbReference type="ARBA" id="ARBA00022737"/>
    </source>
</evidence>
<comment type="similarity">
    <text evidence="1">Belongs to the bacterial lectin family.</text>
</comment>
<protein>
    <recommendedName>
        <fullName evidence="4">OAA-family lectin sugar binding domain-containing protein</fullName>
    </recommendedName>
</protein>
<feature type="domain" description="OAA-family lectin sugar binding" evidence="4">
    <location>
        <begin position="135"/>
        <end position="197"/>
    </location>
</feature>
<reference evidence="5 6" key="1">
    <citation type="submission" date="2016-11" db="EMBL/GenBank/DDBJ databases">
        <authorList>
            <person name="Jaros S."/>
            <person name="Januszkiewicz K."/>
            <person name="Wedrychowicz H."/>
        </authorList>
    </citation>
    <scope>NUCLEOTIDE SEQUENCE [LARGE SCALE GENOMIC DNA]</scope>
    <source>
        <strain evidence="5">NVI 5450</strain>
    </source>
</reference>
<dbReference type="InterPro" id="IPR040964">
    <property type="entry name" value="SBD"/>
</dbReference>
<evidence type="ECO:0000313" key="5">
    <source>
        <dbReference type="EMBL" id="SGZ17972.1"/>
    </source>
</evidence>
<dbReference type="OrthoDB" id="5380695at2"/>
<accession>A0A1L0C975</accession>
<evidence type="ECO:0000313" key="6">
    <source>
        <dbReference type="Proteomes" id="UP000183794"/>
    </source>
</evidence>
<gene>
    <name evidence="5" type="ORF">NVI5450_4607</name>
</gene>
<organism evidence="5 6">
    <name type="scientific">Moritella viscosa</name>
    <dbReference type="NCBI Taxonomy" id="80854"/>
    <lineage>
        <taxon>Bacteria</taxon>
        <taxon>Pseudomonadati</taxon>
        <taxon>Pseudomonadota</taxon>
        <taxon>Gammaproteobacteria</taxon>
        <taxon>Alteromonadales</taxon>
        <taxon>Moritellaceae</taxon>
        <taxon>Moritella</taxon>
    </lineage>
</organism>
<name>A0A1L0C975_9GAMM</name>
<proteinExistence type="inferred from homology"/>
<feature type="domain" description="OAA-family lectin sugar binding" evidence="4">
    <location>
        <begin position="201"/>
        <end position="264"/>
    </location>
</feature>
<dbReference type="GO" id="GO:0030246">
    <property type="term" value="F:carbohydrate binding"/>
    <property type="evidence" value="ECO:0007669"/>
    <property type="project" value="UniProtKB-KW"/>
</dbReference>
<sequence>MSAYQVQNQWGGTSAPWQQGSTWVLGGRDNQVVVSIDIESNDNGETFTGVINYKNEGPIDFRSTAEYGNAYRAQVRWGGASGDWHEDGVWVIGGRDNQKCIKLNVDANNNTGDLAGAMVYNGEGPIGFKGNLTSAYTVKNQWGGNSAPWHEGGTWVLSSRDNQNVVSMDISSSDNGKTFEGRMVYEGEGAIGFKATHIIGNTFEVYNQWGGTSAPWHRGGDMIIGGRNNQLVIQLKFTSNNEGKQLVGEMTYSGEGAIGFKAEIEFSPVLVTE</sequence>